<protein>
    <recommendedName>
        <fullName evidence="3">F-box domain-containing protein</fullName>
    </recommendedName>
</protein>
<dbReference type="AlphaFoldDB" id="A0A226F1N7"/>
<dbReference type="CDD" id="cd00060">
    <property type="entry name" value="FHA"/>
    <property type="match status" value="1"/>
</dbReference>
<organism evidence="1 2">
    <name type="scientific">Folsomia candida</name>
    <name type="common">Springtail</name>
    <dbReference type="NCBI Taxonomy" id="158441"/>
    <lineage>
        <taxon>Eukaryota</taxon>
        <taxon>Metazoa</taxon>
        <taxon>Ecdysozoa</taxon>
        <taxon>Arthropoda</taxon>
        <taxon>Hexapoda</taxon>
        <taxon>Collembola</taxon>
        <taxon>Entomobryomorpha</taxon>
        <taxon>Isotomoidea</taxon>
        <taxon>Isotomidae</taxon>
        <taxon>Proisotominae</taxon>
        <taxon>Folsomia</taxon>
    </lineage>
</organism>
<name>A0A226F1N7_FOLCA</name>
<dbReference type="EMBL" id="LNIX01000001">
    <property type="protein sequence ID" value="OXA62856.1"/>
    <property type="molecule type" value="Genomic_DNA"/>
</dbReference>
<sequence>MANFDGELLSRTFKNVSYCFCRRCCIFESDRSEELPSFIRQYGGKLWKPFAILPNIEGQKFTIGETFTSRKKQGEFIFWKRPMKDQLNIMADGNLPVCEITCDENKYWVTPLLSGGEVVAVNDIAIQDSTELKFGDYLSLGVPATPDKFENWKRTQTNFFPFPTTENEHAIPECPTAWANKELDAFKNTLRLFLLFQRREYDFDLFWKRELEEKRKKTSKNDSDDDDLDVEHVEKTEAGFTPQLDELAVSHILSYLPLNDVKNARFLSRVWNQEALRLIKKKGLVKLDFSFGYQKLDDSTKLLRYNHEMEVNPIPHWRITIPSIGLDEDWHEVHPSQGGKIIADLHWFLGLRTHNVTTLQLGGTIASKFDYKTQVKILRRCPTQTIQYFELGWTWRTVKTSGRRYKFPSSIKFTNLKTIAFSMDDGDYRGDHSEDYSSLTPLLTPLISAVKGVRVLILDCPCSPLLGTFYDLAQPFWNLEEITIKETLTLKGLNFLNKLKKPLRKMTLGRFEYVESAQYLEFGRLLRKHSQTLTSLEITLGNWVNSNTVLNLPIFPSLKELHMWMDFWCHEDETFKIKLSFDGDDVISYSKHFPSLQTLELGEDDPGIVVDANEKNELDLLDIFFPLGHGVDGDAGFQVCKTLRHLDLPAEATLESGQIFARVGKIARMFPNVLNPWINKARESSENPTEQVSSN</sequence>
<proteinExistence type="predicted"/>
<dbReference type="Proteomes" id="UP000198287">
    <property type="component" value="Unassembled WGS sequence"/>
</dbReference>
<gene>
    <name evidence="1" type="ORF">Fcan01_00809</name>
</gene>
<evidence type="ECO:0000313" key="1">
    <source>
        <dbReference type="EMBL" id="OXA62856.1"/>
    </source>
</evidence>
<reference evidence="1 2" key="1">
    <citation type="submission" date="2015-12" db="EMBL/GenBank/DDBJ databases">
        <title>The genome of Folsomia candida.</title>
        <authorList>
            <person name="Faddeeva A."/>
            <person name="Derks M.F."/>
            <person name="Anvar Y."/>
            <person name="Smit S."/>
            <person name="Van Straalen N."/>
            <person name="Roelofs D."/>
        </authorList>
    </citation>
    <scope>NUCLEOTIDE SEQUENCE [LARGE SCALE GENOMIC DNA]</scope>
    <source>
        <strain evidence="1 2">VU population</strain>
        <tissue evidence="1">Whole body</tissue>
    </source>
</reference>
<accession>A0A226F1N7</accession>
<comment type="caution">
    <text evidence="1">The sequence shown here is derived from an EMBL/GenBank/DDBJ whole genome shotgun (WGS) entry which is preliminary data.</text>
</comment>
<evidence type="ECO:0008006" key="3">
    <source>
        <dbReference type="Google" id="ProtNLM"/>
    </source>
</evidence>
<evidence type="ECO:0000313" key="2">
    <source>
        <dbReference type="Proteomes" id="UP000198287"/>
    </source>
</evidence>
<keyword evidence="2" id="KW-1185">Reference proteome</keyword>